<protein>
    <submittedName>
        <fullName evidence="3">4'-phosphopantetheinyl transferase superfamily protein</fullName>
    </submittedName>
</protein>
<dbReference type="RefSeq" id="WP_194739365.1">
    <property type="nucleotide sequence ID" value="NZ_JADKYY010000006.1"/>
</dbReference>
<dbReference type="Pfam" id="PF01648">
    <property type="entry name" value="ACPS"/>
    <property type="match status" value="1"/>
</dbReference>
<evidence type="ECO:0000313" key="3">
    <source>
        <dbReference type="EMBL" id="MBF5027436.1"/>
    </source>
</evidence>
<keyword evidence="1 3" id="KW-0808">Transferase</keyword>
<name>A0A930YW69_9FLAO</name>
<organism evidence="3 4">
    <name type="scientific">Planobacterium oryzisoli</name>
    <dbReference type="NCBI Taxonomy" id="2771435"/>
    <lineage>
        <taxon>Bacteria</taxon>
        <taxon>Pseudomonadati</taxon>
        <taxon>Bacteroidota</taxon>
        <taxon>Flavobacteriia</taxon>
        <taxon>Flavobacteriales</taxon>
        <taxon>Weeksellaceae</taxon>
        <taxon>Chryseobacterium group</taxon>
        <taxon>Chryseobacterium</taxon>
    </lineage>
</organism>
<sequence>MPFHLDFSTPHSTVLFWKYDDKSDEFDHNALIEPENFQRIEHYHPKKLSEYLMVRRLLKMVLPNHKILYKTIGQPYLHPKDAFISITHSFPFAALAVSNKRVGIDIEKIMPKILKIKEKFLHDSEHQWTQNENEVEWLTVIWVIKEALYKLHPSKYWSLKKHYRVEPFSLEDTSAICCSVFDEQFTDSYNAKVVRMGEYYFALVEEHHVLNFKISSGSLF</sequence>
<dbReference type="AlphaFoldDB" id="A0A930YW69"/>
<evidence type="ECO:0000259" key="2">
    <source>
        <dbReference type="Pfam" id="PF01648"/>
    </source>
</evidence>
<evidence type="ECO:0000256" key="1">
    <source>
        <dbReference type="ARBA" id="ARBA00022679"/>
    </source>
</evidence>
<dbReference type="InterPro" id="IPR037143">
    <property type="entry name" value="4-PPantetheinyl_Trfase_dom_sf"/>
</dbReference>
<dbReference type="EMBL" id="JADKYY010000006">
    <property type="protein sequence ID" value="MBF5027436.1"/>
    <property type="molecule type" value="Genomic_DNA"/>
</dbReference>
<dbReference type="SUPFAM" id="SSF56214">
    <property type="entry name" value="4'-phosphopantetheinyl transferase"/>
    <property type="match status" value="2"/>
</dbReference>
<feature type="domain" description="4'-phosphopantetheinyl transferase" evidence="2">
    <location>
        <begin position="101"/>
        <end position="203"/>
    </location>
</feature>
<keyword evidence="4" id="KW-1185">Reference proteome</keyword>
<dbReference type="GO" id="GO:0008897">
    <property type="term" value="F:holo-[acyl-carrier-protein] synthase activity"/>
    <property type="evidence" value="ECO:0007669"/>
    <property type="project" value="InterPro"/>
</dbReference>
<comment type="caution">
    <text evidence="3">The sequence shown here is derived from an EMBL/GenBank/DDBJ whole genome shotgun (WGS) entry which is preliminary data.</text>
</comment>
<evidence type="ECO:0000313" key="4">
    <source>
        <dbReference type="Proteomes" id="UP000694480"/>
    </source>
</evidence>
<accession>A0A930YW69</accession>
<reference evidence="3" key="1">
    <citation type="submission" date="2020-11" db="EMBL/GenBank/DDBJ databases">
        <title>Genome seq and assembly of Planobacterium sp.</title>
        <authorList>
            <person name="Chhetri G."/>
        </authorList>
    </citation>
    <scope>NUCLEOTIDE SEQUENCE</scope>
    <source>
        <strain evidence="3">GCR5</strain>
    </source>
</reference>
<dbReference type="Proteomes" id="UP000694480">
    <property type="component" value="Unassembled WGS sequence"/>
</dbReference>
<proteinExistence type="predicted"/>
<dbReference type="Gene3D" id="3.90.470.20">
    <property type="entry name" value="4'-phosphopantetheinyl transferase domain"/>
    <property type="match status" value="1"/>
</dbReference>
<gene>
    <name evidence="3" type="ORF">IC612_06445</name>
</gene>
<dbReference type="InterPro" id="IPR008278">
    <property type="entry name" value="4-PPantetheinyl_Trfase_dom"/>
</dbReference>
<dbReference type="GO" id="GO:0000287">
    <property type="term" value="F:magnesium ion binding"/>
    <property type="evidence" value="ECO:0007669"/>
    <property type="project" value="InterPro"/>
</dbReference>